<dbReference type="EMBL" id="BJZO01000020">
    <property type="protein sequence ID" value="GEO80916.1"/>
    <property type="molecule type" value="Genomic_DNA"/>
</dbReference>
<protein>
    <submittedName>
        <fullName evidence="2">Uncharacterized protein</fullName>
    </submittedName>
</protein>
<dbReference type="Proteomes" id="UP000321567">
    <property type="component" value="Unassembled WGS sequence"/>
</dbReference>
<dbReference type="RefSeq" id="WP_147162962.1">
    <property type="nucleotide sequence ID" value="NZ_BJZO01000020.1"/>
</dbReference>
<organism evidence="2 3">
    <name type="scientific">Pararhodospirillum oryzae</name>
    <dbReference type="NCBI Taxonomy" id="478448"/>
    <lineage>
        <taxon>Bacteria</taxon>
        <taxon>Pseudomonadati</taxon>
        <taxon>Pseudomonadota</taxon>
        <taxon>Alphaproteobacteria</taxon>
        <taxon>Rhodospirillales</taxon>
        <taxon>Rhodospirillaceae</taxon>
        <taxon>Pararhodospirillum</taxon>
    </lineage>
</organism>
<sequence>MTPLHARPLPPTPALRVSPGLAPARPARLLVEAARTWARTPDGRGGFEPALARQVCAAGLGSLLPALDGLMVIIAVHAPAPLALGAPGSEPTTSDARLLVAALNGLVTTGESGGPAIDRLALRLGARGGALARACLARLAQALPAPAVRMVWPSADATQAAVFPEATEEKALGSSGERRSCRAFFPSLEAH</sequence>
<reference evidence="2 3" key="1">
    <citation type="submission" date="2019-07" db="EMBL/GenBank/DDBJ databases">
        <title>Whole genome shotgun sequence of Rhodospirillum oryzae NBRC 107573.</title>
        <authorList>
            <person name="Hosoyama A."/>
            <person name="Uohara A."/>
            <person name="Ohji S."/>
            <person name="Ichikawa N."/>
        </authorList>
    </citation>
    <scope>NUCLEOTIDE SEQUENCE [LARGE SCALE GENOMIC DNA]</scope>
    <source>
        <strain evidence="2 3">NBRC 107573</strain>
    </source>
</reference>
<comment type="caution">
    <text evidence="2">The sequence shown here is derived from an EMBL/GenBank/DDBJ whole genome shotgun (WGS) entry which is preliminary data.</text>
</comment>
<evidence type="ECO:0000313" key="3">
    <source>
        <dbReference type="Proteomes" id="UP000321567"/>
    </source>
</evidence>
<dbReference type="AlphaFoldDB" id="A0A512H617"/>
<evidence type="ECO:0000313" key="2">
    <source>
        <dbReference type="EMBL" id="GEO80916.1"/>
    </source>
</evidence>
<evidence type="ECO:0000256" key="1">
    <source>
        <dbReference type="SAM" id="MobiDB-lite"/>
    </source>
</evidence>
<feature type="region of interest" description="Disordered" evidence="1">
    <location>
        <begin position="1"/>
        <end position="20"/>
    </location>
</feature>
<proteinExistence type="predicted"/>
<accession>A0A512H617</accession>
<keyword evidence="3" id="KW-1185">Reference proteome</keyword>
<gene>
    <name evidence="2" type="ORF">ROR02_10470</name>
</gene>
<name>A0A512H617_9PROT</name>